<dbReference type="InterPro" id="IPR043459">
    <property type="entry name" value="NFD6/NOXY2-like"/>
</dbReference>
<dbReference type="EMBL" id="JABWDY010043752">
    <property type="protein sequence ID" value="KAF5175662.1"/>
    <property type="molecule type" value="Genomic_DNA"/>
</dbReference>
<dbReference type="OrthoDB" id="1937908at2759"/>
<comment type="caution">
    <text evidence="2">The sequence shown here is derived from an EMBL/GenBank/DDBJ whole genome shotgun (WGS) entry which is preliminary data.</text>
</comment>
<name>A0A7J6UTT0_THATH</name>
<evidence type="ECO:0000256" key="1">
    <source>
        <dbReference type="SAM" id="MobiDB-lite"/>
    </source>
</evidence>
<gene>
    <name evidence="2" type="ORF">FRX31_034752</name>
</gene>
<reference evidence="2 3" key="1">
    <citation type="submission" date="2020-06" db="EMBL/GenBank/DDBJ databases">
        <title>Transcriptomic and genomic resources for Thalictrum thalictroides and T. hernandezii: Facilitating candidate gene discovery in an emerging model plant lineage.</title>
        <authorList>
            <person name="Arias T."/>
            <person name="Riano-Pachon D.M."/>
            <person name="Di Stilio V.S."/>
        </authorList>
    </citation>
    <scope>NUCLEOTIDE SEQUENCE [LARGE SCALE GENOMIC DNA]</scope>
    <source>
        <strain evidence="3">cv. WT478/WT964</strain>
        <tissue evidence="2">Leaves</tissue>
    </source>
</reference>
<keyword evidence="3" id="KW-1185">Reference proteome</keyword>
<dbReference type="PANTHER" id="PTHR33156:SF9">
    <property type="entry name" value="PROTEIN NUCLEAR FUSION DEFECTIVE 6, CHLOROPLASTIC_MITOCHONDRIAL"/>
    <property type="match status" value="1"/>
</dbReference>
<dbReference type="AlphaFoldDB" id="A0A7J6UTT0"/>
<sequence length="109" mass="11510">MASACNRFVSRSSLQSLKNAIKSTSRSSSINGSAASRGVPLSSSNSTFTTTPSRRISSFITRSPSELRAVQSMLPLHSAVAASRLTSCLSTNSRSCRSLSQELGLSVPR</sequence>
<organism evidence="2 3">
    <name type="scientific">Thalictrum thalictroides</name>
    <name type="common">Rue-anemone</name>
    <name type="synonym">Anemone thalictroides</name>
    <dbReference type="NCBI Taxonomy" id="46969"/>
    <lineage>
        <taxon>Eukaryota</taxon>
        <taxon>Viridiplantae</taxon>
        <taxon>Streptophyta</taxon>
        <taxon>Embryophyta</taxon>
        <taxon>Tracheophyta</taxon>
        <taxon>Spermatophyta</taxon>
        <taxon>Magnoliopsida</taxon>
        <taxon>Ranunculales</taxon>
        <taxon>Ranunculaceae</taxon>
        <taxon>Thalictroideae</taxon>
        <taxon>Thalictrum</taxon>
    </lineage>
</organism>
<feature type="region of interest" description="Disordered" evidence="1">
    <location>
        <begin position="22"/>
        <end position="55"/>
    </location>
</feature>
<dbReference type="Proteomes" id="UP000554482">
    <property type="component" value="Unassembled WGS sequence"/>
</dbReference>
<accession>A0A7J6UTT0</accession>
<proteinExistence type="predicted"/>
<feature type="compositionally biased region" description="Low complexity" evidence="1">
    <location>
        <begin position="22"/>
        <end position="53"/>
    </location>
</feature>
<protein>
    <submittedName>
        <fullName evidence="2">Uncharacterized protein</fullName>
    </submittedName>
</protein>
<dbReference type="PANTHER" id="PTHR33156">
    <property type="entry name" value="OS02G0230000 PROTEIN"/>
    <property type="match status" value="1"/>
</dbReference>
<dbReference type="GO" id="GO:0005739">
    <property type="term" value="C:mitochondrion"/>
    <property type="evidence" value="ECO:0007669"/>
    <property type="project" value="TreeGrafter"/>
</dbReference>
<evidence type="ECO:0000313" key="2">
    <source>
        <dbReference type="EMBL" id="KAF5175662.1"/>
    </source>
</evidence>
<evidence type="ECO:0000313" key="3">
    <source>
        <dbReference type="Proteomes" id="UP000554482"/>
    </source>
</evidence>